<dbReference type="EMBL" id="JBHSGB010000006">
    <property type="protein sequence ID" value="MFC4655046.1"/>
    <property type="molecule type" value="Genomic_DNA"/>
</dbReference>
<dbReference type="InterPro" id="IPR014984">
    <property type="entry name" value="HopJ"/>
</dbReference>
<evidence type="ECO:0000313" key="2">
    <source>
        <dbReference type="Proteomes" id="UP001595962"/>
    </source>
</evidence>
<sequence>MLEDFFRQLTIDPDSISFNQSIQLIDALYDFTPTAFKNGVQHNEAGQNNGSCKILAFALLHRLSEPQTLQMFGDYYRQDVLEQPAGTDHQNIRQFMQYGWDGVEFDGQALHGKATDLQ</sequence>
<dbReference type="Gene3D" id="3.20.160.10">
    <property type="entry name" value="vpa0580 domain like"/>
    <property type="match status" value="1"/>
</dbReference>
<evidence type="ECO:0000313" key="1">
    <source>
        <dbReference type="EMBL" id="MFC4655046.1"/>
    </source>
</evidence>
<dbReference type="InterPro" id="IPR038604">
    <property type="entry name" value="HopJ_sf"/>
</dbReference>
<comment type="caution">
    <text evidence="1">The sequence shown here is derived from an EMBL/GenBank/DDBJ whole genome shotgun (WGS) entry which is preliminary data.</text>
</comment>
<name>A0ABV9JLA8_9GAMM</name>
<dbReference type="Pfam" id="PF08888">
    <property type="entry name" value="HopJ"/>
    <property type="match status" value="1"/>
</dbReference>
<dbReference type="RefSeq" id="WP_377333308.1">
    <property type="nucleotide sequence ID" value="NZ_JBHSGB010000006.1"/>
</dbReference>
<reference evidence="2" key="1">
    <citation type="journal article" date="2019" name="Int. J. Syst. Evol. Microbiol.">
        <title>The Global Catalogue of Microorganisms (GCM) 10K type strain sequencing project: providing services to taxonomists for standard genome sequencing and annotation.</title>
        <authorList>
            <consortium name="The Broad Institute Genomics Platform"/>
            <consortium name="The Broad Institute Genome Sequencing Center for Infectious Disease"/>
            <person name="Wu L."/>
            <person name="Ma J."/>
        </authorList>
    </citation>
    <scope>NUCLEOTIDE SEQUENCE [LARGE SCALE GENOMIC DNA]</scope>
    <source>
        <strain evidence="2">DT28</strain>
    </source>
</reference>
<accession>A0ABV9JLA8</accession>
<protein>
    <submittedName>
        <fullName evidence="1">HopJ type III effector protein</fullName>
    </submittedName>
</protein>
<keyword evidence="2" id="KW-1185">Reference proteome</keyword>
<proteinExistence type="predicted"/>
<dbReference type="Proteomes" id="UP001595962">
    <property type="component" value="Unassembled WGS sequence"/>
</dbReference>
<organism evidence="1 2">
    <name type="scientific">Rheinheimera marina</name>
    <dbReference type="NCBI Taxonomy" id="1774958"/>
    <lineage>
        <taxon>Bacteria</taxon>
        <taxon>Pseudomonadati</taxon>
        <taxon>Pseudomonadota</taxon>
        <taxon>Gammaproteobacteria</taxon>
        <taxon>Chromatiales</taxon>
        <taxon>Chromatiaceae</taxon>
        <taxon>Rheinheimera</taxon>
    </lineage>
</organism>
<gene>
    <name evidence="1" type="ORF">ACFO3I_08470</name>
</gene>